<evidence type="ECO:0000313" key="1">
    <source>
        <dbReference type="EMBL" id="JAH19139.1"/>
    </source>
</evidence>
<sequence length="37" mass="4269">MPIAIYFNLPVLTLRYGNISCCSLCIRSFHYLTPNFS</sequence>
<name>A0A0E9QQM0_ANGAN</name>
<reference evidence="1" key="1">
    <citation type="submission" date="2014-11" db="EMBL/GenBank/DDBJ databases">
        <authorList>
            <person name="Amaro Gonzalez C."/>
        </authorList>
    </citation>
    <scope>NUCLEOTIDE SEQUENCE</scope>
</reference>
<organism evidence="1">
    <name type="scientific">Anguilla anguilla</name>
    <name type="common">European freshwater eel</name>
    <name type="synonym">Muraena anguilla</name>
    <dbReference type="NCBI Taxonomy" id="7936"/>
    <lineage>
        <taxon>Eukaryota</taxon>
        <taxon>Metazoa</taxon>
        <taxon>Chordata</taxon>
        <taxon>Craniata</taxon>
        <taxon>Vertebrata</taxon>
        <taxon>Euteleostomi</taxon>
        <taxon>Actinopterygii</taxon>
        <taxon>Neopterygii</taxon>
        <taxon>Teleostei</taxon>
        <taxon>Anguilliformes</taxon>
        <taxon>Anguillidae</taxon>
        <taxon>Anguilla</taxon>
    </lineage>
</organism>
<protein>
    <submittedName>
        <fullName evidence="1">Uncharacterized protein</fullName>
    </submittedName>
</protein>
<dbReference type="AlphaFoldDB" id="A0A0E9QQM0"/>
<accession>A0A0E9QQM0</accession>
<proteinExistence type="predicted"/>
<dbReference type="EMBL" id="GBXM01089438">
    <property type="protein sequence ID" value="JAH19139.1"/>
    <property type="molecule type" value="Transcribed_RNA"/>
</dbReference>
<reference evidence="1" key="2">
    <citation type="journal article" date="2015" name="Fish Shellfish Immunol.">
        <title>Early steps in the European eel (Anguilla anguilla)-Vibrio vulnificus interaction in the gills: Role of the RtxA13 toxin.</title>
        <authorList>
            <person name="Callol A."/>
            <person name="Pajuelo D."/>
            <person name="Ebbesson L."/>
            <person name="Teles M."/>
            <person name="MacKenzie S."/>
            <person name="Amaro C."/>
        </authorList>
    </citation>
    <scope>NUCLEOTIDE SEQUENCE</scope>
</reference>